<evidence type="ECO:0000313" key="2">
    <source>
        <dbReference type="Proteomes" id="UP001293254"/>
    </source>
</evidence>
<proteinExistence type="predicted"/>
<gene>
    <name evidence="1" type="ORF">Salat_0864100</name>
</gene>
<dbReference type="Proteomes" id="UP001293254">
    <property type="component" value="Unassembled WGS sequence"/>
</dbReference>
<comment type="caution">
    <text evidence="1">The sequence shown here is derived from an EMBL/GenBank/DDBJ whole genome shotgun (WGS) entry which is preliminary data.</text>
</comment>
<organism evidence="1 2">
    <name type="scientific">Sesamum alatum</name>
    <dbReference type="NCBI Taxonomy" id="300844"/>
    <lineage>
        <taxon>Eukaryota</taxon>
        <taxon>Viridiplantae</taxon>
        <taxon>Streptophyta</taxon>
        <taxon>Embryophyta</taxon>
        <taxon>Tracheophyta</taxon>
        <taxon>Spermatophyta</taxon>
        <taxon>Magnoliopsida</taxon>
        <taxon>eudicotyledons</taxon>
        <taxon>Gunneridae</taxon>
        <taxon>Pentapetalae</taxon>
        <taxon>asterids</taxon>
        <taxon>lamiids</taxon>
        <taxon>Lamiales</taxon>
        <taxon>Pedaliaceae</taxon>
        <taxon>Sesamum</taxon>
    </lineage>
</organism>
<dbReference type="EMBL" id="JACGWO010000003">
    <property type="protein sequence ID" value="KAK4431021.1"/>
    <property type="molecule type" value="Genomic_DNA"/>
</dbReference>
<keyword evidence="2" id="KW-1185">Reference proteome</keyword>
<evidence type="ECO:0000313" key="1">
    <source>
        <dbReference type="EMBL" id="KAK4431021.1"/>
    </source>
</evidence>
<reference evidence="1" key="2">
    <citation type="journal article" date="2024" name="Plant">
        <title>Genomic evolution and insights into agronomic trait innovations of Sesamum species.</title>
        <authorList>
            <person name="Miao H."/>
            <person name="Wang L."/>
            <person name="Qu L."/>
            <person name="Liu H."/>
            <person name="Sun Y."/>
            <person name="Le M."/>
            <person name="Wang Q."/>
            <person name="Wei S."/>
            <person name="Zheng Y."/>
            <person name="Lin W."/>
            <person name="Duan Y."/>
            <person name="Cao H."/>
            <person name="Xiong S."/>
            <person name="Wang X."/>
            <person name="Wei L."/>
            <person name="Li C."/>
            <person name="Ma Q."/>
            <person name="Ju M."/>
            <person name="Zhao R."/>
            <person name="Li G."/>
            <person name="Mu C."/>
            <person name="Tian Q."/>
            <person name="Mei H."/>
            <person name="Zhang T."/>
            <person name="Gao T."/>
            <person name="Zhang H."/>
        </authorList>
    </citation>
    <scope>NUCLEOTIDE SEQUENCE</scope>
    <source>
        <strain evidence="1">3651</strain>
    </source>
</reference>
<protein>
    <submittedName>
        <fullName evidence="1">Uncharacterized protein</fullName>
    </submittedName>
</protein>
<accession>A0AAE1YIU1</accession>
<reference evidence="1" key="1">
    <citation type="submission" date="2020-06" db="EMBL/GenBank/DDBJ databases">
        <authorList>
            <person name="Li T."/>
            <person name="Hu X."/>
            <person name="Zhang T."/>
            <person name="Song X."/>
            <person name="Zhang H."/>
            <person name="Dai N."/>
            <person name="Sheng W."/>
            <person name="Hou X."/>
            <person name="Wei L."/>
        </authorList>
    </citation>
    <scope>NUCLEOTIDE SEQUENCE</scope>
    <source>
        <strain evidence="1">3651</strain>
        <tissue evidence="1">Leaf</tissue>
    </source>
</reference>
<dbReference type="AlphaFoldDB" id="A0AAE1YIU1"/>
<name>A0AAE1YIU1_9LAMI</name>
<sequence>MFSSPEELSEWAVVEVQLSLNQLAVASFPSEADCLKWRWSDERSPTSELATKVRLCDAHKQVAHAAAWAEQSGIYFSGKGLLGVGNGVEASIWAEACGGGERQCV</sequence>